<dbReference type="EMBL" id="UEYP01000015">
    <property type="protein sequence ID" value="SSC64952.1"/>
    <property type="molecule type" value="Genomic_DNA"/>
</dbReference>
<dbReference type="RefSeq" id="WP_235842281.1">
    <property type="nucleotide sequence ID" value="NZ_UEYP01000015.1"/>
</dbReference>
<sequence length="111" mass="12021">MNDGKFSPSDWSRLDAMSDAEAEANALSDPDNPPLTADQLRAASRMPQVKVIRRALRLTQEAFSARYQIPLGTLRDWEQGRSEPDAPARAYLKVIAVDPNGAAKALAKGAA</sequence>
<dbReference type="Gene3D" id="1.10.260.40">
    <property type="entry name" value="lambda repressor-like DNA-binding domains"/>
    <property type="match status" value="1"/>
</dbReference>
<evidence type="ECO:0000259" key="2">
    <source>
        <dbReference type="PROSITE" id="PS50943"/>
    </source>
</evidence>
<dbReference type="SUPFAM" id="SSF47413">
    <property type="entry name" value="lambda repressor-like DNA-binding domains"/>
    <property type="match status" value="1"/>
</dbReference>
<dbReference type="STRING" id="1336235.GCA_000518785_00992"/>
<keyword evidence="4" id="KW-1185">Reference proteome</keyword>
<dbReference type="CDD" id="cd00093">
    <property type="entry name" value="HTH_XRE"/>
    <property type="match status" value="1"/>
</dbReference>
<dbReference type="AlphaFoldDB" id="A0A376AAX8"/>
<gene>
    <name evidence="3" type="ORF">RHIZ70_660</name>
</gene>
<accession>A0A376AAX8</accession>
<reference evidence="4" key="1">
    <citation type="submission" date="2018-07" db="EMBL/GenBank/DDBJ databases">
        <authorList>
            <person name="Peiro R."/>
            <person name="Begona"/>
            <person name="Cbmso G."/>
            <person name="Lopez M."/>
            <person name="Gonzalez S."/>
        </authorList>
    </citation>
    <scope>NUCLEOTIDE SEQUENCE [LARGE SCALE GENOMIC DNA]</scope>
</reference>
<dbReference type="InterPro" id="IPR001387">
    <property type="entry name" value="Cro/C1-type_HTH"/>
</dbReference>
<evidence type="ECO:0000256" key="1">
    <source>
        <dbReference type="SAM" id="MobiDB-lite"/>
    </source>
</evidence>
<dbReference type="Proteomes" id="UP000254764">
    <property type="component" value="Unassembled WGS sequence"/>
</dbReference>
<dbReference type="GO" id="GO:0003677">
    <property type="term" value="F:DNA binding"/>
    <property type="evidence" value="ECO:0007669"/>
    <property type="project" value="InterPro"/>
</dbReference>
<dbReference type="InterPro" id="IPR010982">
    <property type="entry name" value="Lambda_DNA-bd_dom_sf"/>
</dbReference>
<evidence type="ECO:0000313" key="3">
    <source>
        <dbReference type="EMBL" id="SSC64952.1"/>
    </source>
</evidence>
<evidence type="ECO:0000313" key="4">
    <source>
        <dbReference type="Proteomes" id="UP000254764"/>
    </source>
</evidence>
<feature type="domain" description="HTH cro/C1-type" evidence="2">
    <location>
        <begin position="49"/>
        <end position="102"/>
    </location>
</feature>
<feature type="region of interest" description="Disordered" evidence="1">
    <location>
        <begin position="1"/>
        <end position="37"/>
    </location>
</feature>
<protein>
    <recommendedName>
        <fullName evidence="2">HTH cro/C1-type domain-containing protein</fullName>
    </recommendedName>
</protein>
<dbReference type="PROSITE" id="PS50943">
    <property type="entry name" value="HTH_CROC1"/>
    <property type="match status" value="1"/>
</dbReference>
<organism evidence="3 4">
    <name type="scientific">Ciceribacter selenitireducens ATCC BAA-1503</name>
    <dbReference type="NCBI Taxonomy" id="1336235"/>
    <lineage>
        <taxon>Bacteria</taxon>
        <taxon>Pseudomonadati</taxon>
        <taxon>Pseudomonadota</taxon>
        <taxon>Alphaproteobacteria</taxon>
        <taxon>Hyphomicrobiales</taxon>
        <taxon>Rhizobiaceae</taxon>
        <taxon>Ciceribacter</taxon>
    </lineage>
</organism>
<proteinExistence type="predicted"/>
<name>A0A376AAX8_9HYPH</name>